<evidence type="ECO:0000256" key="9">
    <source>
        <dbReference type="SAM" id="Phobius"/>
    </source>
</evidence>
<dbReference type="WBParaSite" id="jg25500">
    <property type="protein sequence ID" value="jg25500"/>
    <property type="gene ID" value="jg25500"/>
</dbReference>
<evidence type="ECO:0000256" key="4">
    <source>
        <dbReference type="ARBA" id="ARBA00022597"/>
    </source>
</evidence>
<feature type="transmembrane region" description="Helical" evidence="9">
    <location>
        <begin position="314"/>
        <end position="333"/>
    </location>
</feature>
<name>A0A915E0V5_9BILA</name>
<reference evidence="11" key="1">
    <citation type="submission" date="2022-11" db="UniProtKB">
        <authorList>
            <consortium name="WormBaseParasite"/>
        </authorList>
    </citation>
    <scope>IDENTIFICATION</scope>
</reference>
<protein>
    <submittedName>
        <fullName evidence="11">UDP-galactose transporter</fullName>
    </submittedName>
</protein>
<dbReference type="InterPro" id="IPR037185">
    <property type="entry name" value="EmrE-like"/>
</dbReference>
<evidence type="ECO:0000256" key="8">
    <source>
        <dbReference type="ARBA" id="ARBA00023136"/>
    </source>
</evidence>
<evidence type="ECO:0000256" key="6">
    <source>
        <dbReference type="ARBA" id="ARBA00022989"/>
    </source>
</evidence>
<feature type="transmembrane region" description="Helical" evidence="9">
    <location>
        <begin position="340"/>
        <end position="361"/>
    </location>
</feature>
<feature type="transmembrane region" description="Helical" evidence="9">
    <location>
        <begin position="276"/>
        <end position="294"/>
    </location>
</feature>
<dbReference type="AlphaFoldDB" id="A0A915E0V5"/>
<keyword evidence="10" id="KW-1185">Reference proteome</keyword>
<comment type="similarity">
    <text evidence="2">Belongs to the nucleotide-sugar transporter family. SLC35A subfamily.</text>
</comment>
<dbReference type="PIRSF" id="PIRSF005799">
    <property type="entry name" value="UDP-gal_transpt"/>
    <property type="match status" value="1"/>
</dbReference>
<dbReference type="InterPro" id="IPR007271">
    <property type="entry name" value="Nuc_sug_transpt"/>
</dbReference>
<evidence type="ECO:0000256" key="1">
    <source>
        <dbReference type="ARBA" id="ARBA00004653"/>
    </source>
</evidence>
<evidence type="ECO:0000313" key="10">
    <source>
        <dbReference type="Proteomes" id="UP000887574"/>
    </source>
</evidence>
<comment type="subcellular location">
    <subcellularLocation>
        <location evidence="1">Golgi apparatus membrane</location>
        <topology evidence="1">Multi-pass membrane protein</topology>
    </subcellularLocation>
</comment>
<organism evidence="10 11">
    <name type="scientific">Ditylenchus dipsaci</name>
    <dbReference type="NCBI Taxonomy" id="166011"/>
    <lineage>
        <taxon>Eukaryota</taxon>
        <taxon>Metazoa</taxon>
        <taxon>Ecdysozoa</taxon>
        <taxon>Nematoda</taxon>
        <taxon>Chromadorea</taxon>
        <taxon>Rhabditida</taxon>
        <taxon>Tylenchina</taxon>
        <taxon>Tylenchomorpha</taxon>
        <taxon>Sphaerularioidea</taxon>
        <taxon>Anguinidae</taxon>
        <taxon>Anguininae</taxon>
        <taxon>Ditylenchus</taxon>
    </lineage>
</organism>
<feature type="transmembrane region" description="Helical" evidence="9">
    <location>
        <begin position="51"/>
        <end position="71"/>
    </location>
</feature>
<proteinExistence type="inferred from homology"/>
<feature type="transmembrane region" description="Helical" evidence="9">
    <location>
        <begin position="152"/>
        <end position="173"/>
    </location>
</feature>
<evidence type="ECO:0000256" key="7">
    <source>
        <dbReference type="ARBA" id="ARBA00023034"/>
    </source>
</evidence>
<dbReference type="Gene3D" id="1.10.3730.20">
    <property type="match status" value="1"/>
</dbReference>
<dbReference type="Pfam" id="PF04142">
    <property type="entry name" value="Nuc_sug_transp"/>
    <property type="match status" value="1"/>
</dbReference>
<dbReference type="FunFam" id="1.10.3730.20:FF:000037">
    <property type="entry name" value="Nucleotide Sugar TransPorter family"/>
    <property type="match status" value="1"/>
</dbReference>
<feature type="transmembrane region" description="Helical" evidence="9">
    <location>
        <begin position="244"/>
        <end position="264"/>
    </location>
</feature>
<dbReference type="GO" id="GO:0015165">
    <property type="term" value="F:pyrimidine nucleotide-sugar transmembrane transporter activity"/>
    <property type="evidence" value="ECO:0007669"/>
    <property type="project" value="InterPro"/>
</dbReference>
<evidence type="ECO:0000256" key="5">
    <source>
        <dbReference type="ARBA" id="ARBA00022692"/>
    </source>
</evidence>
<dbReference type="Proteomes" id="UP000887574">
    <property type="component" value="Unplaced"/>
</dbReference>
<feature type="transmembrane region" description="Helical" evidence="9">
    <location>
        <begin position="125"/>
        <end position="146"/>
    </location>
</feature>
<dbReference type="GO" id="GO:0000139">
    <property type="term" value="C:Golgi membrane"/>
    <property type="evidence" value="ECO:0007669"/>
    <property type="project" value="UniProtKB-SubCell"/>
</dbReference>
<accession>A0A915E0V5</accession>
<keyword evidence="8 9" id="KW-0472">Membrane</keyword>
<keyword evidence="4" id="KW-0762">Sugar transport</keyword>
<keyword evidence="7" id="KW-0333">Golgi apparatus</keyword>
<feature type="transmembrane region" description="Helical" evidence="9">
    <location>
        <begin position="182"/>
        <end position="199"/>
    </location>
</feature>
<keyword evidence="3" id="KW-0813">Transport</keyword>
<keyword evidence="6 9" id="KW-1133">Transmembrane helix</keyword>
<dbReference type="SUPFAM" id="SSF103481">
    <property type="entry name" value="Multidrug resistance efflux transporter EmrE"/>
    <property type="match status" value="1"/>
</dbReference>
<sequence>MSGVDGPKIPLKEVNIQFSSSEADPVLESKDDSSLKSLPNRRINYLTWLKYISLVVLVVQNAGQVLLMRYASQRSGQPFLKTVAVFFNEIVKLVAALVLLAISNQSISKTLVDLRQYFIYNLWDTLKVGVPAFIYTIQNFLLYVAIEHLDAGTYMVTYQLKVLTTALFTVIMLKRRLSIPQWLSLVVLCVGVAIVQISASQNKKSPLNLIANMTEGVDSLNATTTTTTTTQATPTSLPPEQMPIVGFAAVITACFLSGFAGIYFEKILKGSNVSLWLRNVQLSFLSIPIGVAVICIKDGDRVMEHGLMVGFDWIVWSVVLLQALGGLIVAVVIKYADNILKAFATSIAIVVSCVASIFIFAIIPKMLFVLGAGLVICAVVIYGIFPYKAKAAQTNEEEKSNGVEVVADVSNC</sequence>
<keyword evidence="5 9" id="KW-0812">Transmembrane</keyword>
<dbReference type="NCBIfam" id="TIGR00803">
    <property type="entry name" value="nst"/>
    <property type="match status" value="2"/>
</dbReference>
<evidence type="ECO:0000313" key="11">
    <source>
        <dbReference type="WBParaSite" id="jg25500"/>
    </source>
</evidence>
<dbReference type="PANTHER" id="PTHR10231">
    <property type="entry name" value="NUCLEOTIDE-SUGAR TRANSMEMBRANE TRANSPORTER"/>
    <property type="match status" value="1"/>
</dbReference>
<feature type="transmembrane region" description="Helical" evidence="9">
    <location>
        <begin position="367"/>
        <end position="385"/>
    </location>
</feature>
<evidence type="ECO:0000256" key="2">
    <source>
        <dbReference type="ARBA" id="ARBA00009976"/>
    </source>
</evidence>
<feature type="transmembrane region" description="Helical" evidence="9">
    <location>
        <begin position="83"/>
        <end position="104"/>
    </location>
</feature>
<evidence type="ECO:0000256" key="3">
    <source>
        <dbReference type="ARBA" id="ARBA00022448"/>
    </source>
</evidence>